<feature type="compositionally biased region" description="Low complexity" evidence="1">
    <location>
        <begin position="549"/>
        <end position="581"/>
    </location>
</feature>
<proteinExistence type="predicted"/>
<feature type="transmembrane region" description="Helical" evidence="2">
    <location>
        <begin position="6"/>
        <end position="21"/>
    </location>
</feature>
<dbReference type="OrthoDB" id="4085918at2759"/>
<dbReference type="KEGG" id="cten:18250143"/>
<evidence type="ECO:0000313" key="4">
    <source>
        <dbReference type="Proteomes" id="UP000000707"/>
    </source>
</evidence>
<dbReference type="STRING" id="590646.G3AXS3"/>
<dbReference type="AlphaFoldDB" id="G3AXS3"/>
<evidence type="ECO:0000256" key="1">
    <source>
        <dbReference type="SAM" id="MobiDB-lite"/>
    </source>
</evidence>
<evidence type="ECO:0000313" key="3">
    <source>
        <dbReference type="EMBL" id="EGV65682.1"/>
    </source>
</evidence>
<dbReference type="Proteomes" id="UP000000707">
    <property type="component" value="Unassembled WGS sequence"/>
</dbReference>
<keyword evidence="2" id="KW-0472">Membrane</keyword>
<keyword evidence="4" id="KW-1185">Reference proteome</keyword>
<reference evidence="3 4" key="1">
    <citation type="journal article" date="2011" name="Proc. Natl. Acad. Sci. U.S.A.">
        <title>Comparative genomics of xylose-fermenting fungi for enhanced biofuel production.</title>
        <authorList>
            <person name="Wohlbach D.J."/>
            <person name="Kuo A."/>
            <person name="Sato T.K."/>
            <person name="Potts K.M."/>
            <person name="Salamov A.A."/>
            <person name="LaButti K.M."/>
            <person name="Sun H."/>
            <person name="Clum A."/>
            <person name="Pangilinan J.L."/>
            <person name="Lindquist E.A."/>
            <person name="Lucas S."/>
            <person name="Lapidus A."/>
            <person name="Jin M."/>
            <person name="Gunawan C."/>
            <person name="Balan V."/>
            <person name="Dale B.E."/>
            <person name="Jeffries T.W."/>
            <person name="Zinkel R."/>
            <person name="Barry K.W."/>
            <person name="Grigoriev I.V."/>
            <person name="Gasch A.P."/>
        </authorList>
    </citation>
    <scope>NUCLEOTIDE SEQUENCE [LARGE SCALE GENOMIC DNA]</scope>
    <source>
        <strain evidence="4">ATCC 10573 / BCRC 21748 / CBS 615 / JCM 9827 / NBRC 10315 / NRRL Y-1498 / VKM Y-70</strain>
    </source>
</reference>
<keyword evidence="2" id="KW-1133">Transmembrane helix</keyword>
<accession>G3AXS3</accession>
<dbReference type="GeneID" id="18250143"/>
<keyword evidence="2" id="KW-0812">Transmembrane</keyword>
<gene>
    <name evidence="3" type="ORF">CANTEDRAFT_92005</name>
</gene>
<name>G3AXS3_CANTC</name>
<dbReference type="HOGENOM" id="CLU_411594_0_0_1"/>
<feature type="transmembrane region" description="Helical" evidence="2">
    <location>
        <begin position="33"/>
        <end position="55"/>
    </location>
</feature>
<feature type="region of interest" description="Disordered" evidence="1">
    <location>
        <begin position="549"/>
        <end position="601"/>
    </location>
</feature>
<dbReference type="eggNOG" id="ENOG502SWPF">
    <property type="taxonomic scope" value="Eukaryota"/>
</dbReference>
<organism evidence="4">
    <name type="scientific">Candida tenuis (strain ATCC 10573 / BCRC 21748 / CBS 615 / JCM 9827 / NBRC 10315 / NRRL Y-1498 / VKM Y-70)</name>
    <name type="common">Yeast</name>
    <name type="synonym">Yamadazyma tenuis</name>
    <dbReference type="NCBI Taxonomy" id="590646"/>
    <lineage>
        <taxon>Eukaryota</taxon>
        <taxon>Fungi</taxon>
        <taxon>Dikarya</taxon>
        <taxon>Ascomycota</taxon>
        <taxon>Saccharomycotina</taxon>
        <taxon>Pichiomycetes</taxon>
        <taxon>Debaryomycetaceae</taxon>
        <taxon>Yamadazyma</taxon>
    </lineage>
</organism>
<protein>
    <submittedName>
        <fullName evidence="3">Uncharacterized protein</fullName>
    </submittedName>
</protein>
<dbReference type="EMBL" id="GL996512">
    <property type="protein sequence ID" value="EGV65682.1"/>
    <property type="molecule type" value="Genomic_DNA"/>
</dbReference>
<sequence>MVADAIFKVFCMVMCIIYLLHQKHTRFNLALSALMLIQIILSTSTLVTGFIIYILKLGGSDQEVSEGTGSSNSTVKSMSVEDYYKSHQSNSKSTSMDSKNWMDINPATNADEITLAPGIDPQTGTTNRLHSKSMPNFNISVSDLDLPLQPHDEIKVLPKSSSTKSHETLIPNSNSDNSIVHMIETADHVKRSKSTGHLKQTITVNKRQQQWKSISVEKNFLENINENLLPSVLKKGESPILALKRKQQSQDFDIEQVDFEYQYQPKKVNFFTSTNMGSKTEEVFDSNDDKRSADLPYISEFGEGHSEEPAMMFEDFDQNSRLEYERTIADFQIPQTYEGSWMSSTQSMRHISLDQWNQNSHIYKNLRTRSGVSLNIPQVFSEHILNDSNVTLTSDGEDLLALPDNRTDNIDHLSDIQSNTRSFEIDQNMDQLVDSEVIHHEVFINNHLSPLFSQSNRSFSAPSLQTFRNVSAGSSSSQGTEYSVTAICRFTTPPPIDLGVSEPPKSSPIRKLYSSPKKLFGKSMDTIDTSSHNYHKHTGSVISNQFSLYSSSSKSGSPKRTSLSRTSSRTKPSRSRSVSPKKSFKSLIRRSSTQSESPVKVTVAPPTLLKQAIVKKQQTEIDFVEDRWELRPMPSVSNSRNSSLPSAVIGEYDREKWNTLKVLNNVS</sequence>
<evidence type="ECO:0000256" key="2">
    <source>
        <dbReference type="SAM" id="Phobius"/>
    </source>
</evidence>